<keyword evidence="3" id="KW-0547">Nucleotide-binding</keyword>
<keyword evidence="5" id="KW-0067">ATP-binding</keyword>
<evidence type="ECO:0000313" key="8">
    <source>
        <dbReference type="EMBL" id="SFJ78124.1"/>
    </source>
</evidence>
<dbReference type="GO" id="GO:0005829">
    <property type="term" value="C:cytosol"/>
    <property type="evidence" value="ECO:0007669"/>
    <property type="project" value="TreeGrafter"/>
</dbReference>
<dbReference type="PANTHER" id="PTHR46566:SF2">
    <property type="entry name" value="ATP-DEPENDENT 6-PHOSPHOFRUCTOKINASE ISOZYME 2"/>
    <property type="match status" value="1"/>
</dbReference>
<feature type="domain" description="Carbohydrate kinase PfkB" evidence="7">
    <location>
        <begin position="18"/>
        <end position="301"/>
    </location>
</feature>
<protein>
    <recommendedName>
        <fullName evidence="6">Phosphofructokinase</fullName>
    </recommendedName>
</protein>
<keyword evidence="4 8" id="KW-0418">Kinase</keyword>
<proteinExistence type="inferred from homology"/>
<evidence type="ECO:0000256" key="5">
    <source>
        <dbReference type="ARBA" id="ARBA00022840"/>
    </source>
</evidence>
<keyword evidence="2 6" id="KW-0808">Transferase</keyword>
<dbReference type="InterPro" id="IPR017583">
    <property type="entry name" value="Tagatose/fructose_Pkinase"/>
</dbReference>
<dbReference type="Gene3D" id="3.40.1190.20">
    <property type="match status" value="1"/>
</dbReference>
<gene>
    <name evidence="8" type="ORF">SAMN04488138_11067</name>
</gene>
<dbReference type="GO" id="GO:0003872">
    <property type="term" value="F:6-phosphofructokinase activity"/>
    <property type="evidence" value="ECO:0007669"/>
    <property type="project" value="TreeGrafter"/>
</dbReference>
<dbReference type="RefSeq" id="WP_066605580.1">
    <property type="nucleotide sequence ID" value="NZ_FORY01000010.1"/>
</dbReference>
<evidence type="ECO:0000256" key="1">
    <source>
        <dbReference type="ARBA" id="ARBA00010688"/>
    </source>
</evidence>
<name>A0A1I3U3M8_9RHOB</name>
<organism evidence="8 9">
    <name type="scientific">Celeribacter halophilus</name>
    <dbReference type="NCBI Taxonomy" id="576117"/>
    <lineage>
        <taxon>Bacteria</taxon>
        <taxon>Pseudomonadati</taxon>
        <taxon>Pseudomonadota</taxon>
        <taxon>Alphaproteobacteria</taxon>
        <taxon>Rhodobacterales</taxon>
        <taxon>Roseobacteraceae</taxon>
        <taxon>Celeribacter</taxon>
    </lineage>
</organism>
<evidence type="ECO:0000256" key="3">
    <source>
        <dbReference type="ARBA" id="ARBA00022741"/>
    </source>
</evidence>
<dbReference type="STRING" id="576117.SAMN04488138_11067"/>
<dbReference type="EMBL" id="FORY01000010">
    <property type="protein sequence ID" value="SFJ78124.1"/>
    <property type="molecule type" value="Genomic_DNA"/>
</dbReference>
<reference evidence="8 9" key="1">
    <citation type="submission" date="2016-10" db="EMBL/GenBank/DDBJ databases">
        <authorList>
            <person name="de Groot N.N."/>
        </authorList>
    </citation>
    <scope>NUCLEOTIDE SEQUENCE [LARGE SCALE GENOMIC DNA]</scope>
    <source>
        <strain evidence="8 9">CGMCC 1.8891</strain>
    </source>
</reference>
<dbReference type="InterPro" id="IPR011611">
    <property type="entry name" value="PfkB_dom"/>
</dbReference>
<dbReference type="NCBIfam" id="TIGR03168">
    <property type="entry name" value="1-PFK"/>
    <property type="match status" value="1"/>
</dbReference>
<dbReference type="Pfam" id="PF00294">
    <property type="entry name" value="PfkB"/>
    <property type="match status" value="1"/>
</dbReference>
<evidence type="ECO:0000313" key="9">
    <source>
        <dbReference type="Proteomes" id="UP000183299"/>
    </source>
</evidence>
<evidence type="ECO:0000256" key="4">
    <source>
        <dbReference type="ARBA" id="ARBA00022777"/>
    </source>
</evidence>
<dbReference type="PANTHER" id="PTHR46566">
    <property type="entry name" value="1-PHOSPHOFRUCTOKINASE-RELATED"/>
    <property type="match status" value="1"/>
</dbReference>
<accession>A0A1I3U3M8</accession>
<evidence type="ECO:0000259" key="7">
    <source>
        <dbReference type="Pfam" id="PF00294"/>
    </source>
</evidence>
<dbReference type="InterPro" id="IPR002173">
    <property type="entry name" value="Carboh/pur_kinase_PfkB_CS"/>
</dbReference>
<comment type="similarity">
    <text evidence="1 6">Belongs to the carbohydrate kinase PfkB family.</text>
</comment>
<dbReference type="AlphaFoldDB" id="A0A1I3U3M8"/>
<dbReference type="InterPro" id="IPR029056">
    <property type="entry name" value="Ribokinase-like"/>
</dbReference>
<dbReference type="CDD" id="cd01164">
    <property type="entry name" value="FruK_PfkB_like"/>
    <property type="match status" value="1"/>
</dbReference>
<evidence type="ECO:0000256" key="6">
    <source>
        <dbReference type="PIRNR" id="PIRNR000535"/>
    </source>
</evidence>
<dbReference type="GO" id="GO:0005524">
    <property type="term" value="F:ATP binding"/>
    <property type="evidence" value="ECO:0007669"/>
    <property type="project" value="UniProtKB-KW"/>
</dbReference>
<dbReference type="Proteomes" id="UP000183299">
    <property type="component" value="Unassembled WGS sequence"/>
</dbReference>
<dbReference type="GeneID" id="98665876"/>
<dbReference type="OrthoDB" id="9801219at2"/>
<keyword evidence="9" id="KW-1185">Reference proteome</keyword>
<dbReference type="PROSITE" id="PS00583">
    <property type="entry name" value="PFKB_KINASES_1"/>
    <property type="match status" value="1"/>
</dbReference>
<dbReference type="PIRSF" id="PIRSF000535">
    <property type="entry name" value="1PFK/6PFK/LacC"/>
    <property type="match status" value="1"/>
</dbReference>
<sequence length="317" mass="32953">MTHILTITLNPTVDISTATARVEAGPKLRCQTPEADPGGGGINVSRAIKFLGGDSTAFIAVGGETGAQLLRLLAEERVRFTAFSVNGGATRQSMAVTEEETGKQYRFVMPGPHWDQEMVEESLNAIAQAAPSSGVVVLSGSQPPGVPLDYTARLSRRLEAKGVQLFVDTSGQPLRELVKHPANPSVLRMDDVEAEDVVGHALPTRAATADFASDLVAKGVAQTVIVARGSDGSTLANAEGRWHASRAIDPAEVVSAVGAGDSFVGAFSLALTRGEEMQQALCYGTTAAAAAVLTAGTQLCTAQDVTRLLSGCELIAL</sequence>
<dbReference type="SUPFAM" id="SSF53613">
    <property type="entry name" value="Ribokinase-like"/>
    <property type="match status" value="1"/>
</dbReference>
<evidence type="ECO:0000256" key="2">
    <source>
        <dbReference type="ARBA" id="ARBA00022679"/>
    </source>
</evidence>